<evidence type="ECO:0000256" key="13">
    <source>
        <dbReference type="ARBA" id="ARBA00023136"/>
    </source>
</evidence>
<evidence type="ECO:0000256" key="6">
    <source>
        <dbReference type="ARBA" id="ARBA00022692"/>
    </source>
</evidence>
<evidence type="ECO:0000256" key="18">
    <source>
        <dbReference type="ARBA" id="ARBA00048679"/>
    </source>
</evidence>
<comment type="subcellular location">
    <subcellularLocation>
        <location evidence="1">Cell membrane</location>
        <topology evidence="1">Single-pass type I membrane protein</topology>
    </subcellularLocation>
</comment>
<evidence type="ECO:0000313" key="23">
    <source>
        <dbReference type="Proteomes" id="UP000325577"/>
    </source>
</evidence>
<evidence type="ECO:0000256" key="8">
    <source>
        <dbReference type="ARBA" id="ARBA00022734"/>
    </source>
</evidence>
<evidence type="ECO:0000256" key="16">
    <source>
        <dbReference type="ARBA" id="ARBA00023180"/>
    </source>
</evidence>
<dbReference type="EMBL" id="CM018048">
    <property type="protein sequence ID" value="KAA8521222.1"/>
    <property type="molecule type" value="Genomic_DNA"/>
</dbReference>
<accession>A0A5J4ZUZ2</accession>
<evidence type="ECO:0000313" key="22">
    <source>
        <dbReference type="EMBL" id="KAA8521222.1"/>
    </source>
</evidence>
<dbReference type="InterPro" id="IPR008271">
    <property type="entry name" value="Ser/Thr_kinase_AS"/>
</dbReference>
<dbReference type="CDD" id="cd14066">
    <property type="entry name" value="STKc_IRAK"/>
    <property type="match status" value="1"/>
</dbReference>
<evidence type="ECO:0000256" key="9">
    <source>
        <dbReference type="ARBA" id="ARBA00022741"/>
    </source>
</evidence>
<evidence type="ECO:0000256" key="2">
    <source>
        <dbReference type="ARBA" id="ARBA00012513"/>
    </source>
</evidence>
<dbReference type="Pfam" id="PF07714">
    <property type="entry name" value="PK_Tyr_Ser-Thr"/>
    <property type="match status" value="1"/>
</dbReference>
<dbReference type="FunFam" id="3.30.200.20:FF:000330">
    <property type="entry name" value="G-type lectin S-receptor-like serine/threonine-protein kinase At4g03230"/>
    <property type="match status" value="1"/>
</dbReference>
<reference evidence="22 23" key="1">
    <citation type="submission" date="2019-09" db="EMBL/GenBank/DDBJ databases">
        <title>A chromosome-level genome assembly of the Chinese tupelo Nyssa sinensis.</title>
        <authorList>
            <person name="Yang X."/>
            <person name="Kang M."/>
            <person name="Yang Y."/>
            <person name="Xiong H."/>
            <person name="Wang M."/>
            <person name="Zhang Z."/>
            <person name="Wang Z."/>
            <person name="Wu H."/>
            <person name="Ma T."/>
            <person name="Liu J."/>
            <person name="Xi Z."/>
        </authorList>
    </citation>
    <scope>NUCLEOTIDE SEQUENCE [LARGE SCALE GENOMIC DNA]</scope>
    <source>
        <strain evidence="22">J267</strain>
        <tissue evidence="22">Leaf</tissue>
    </source>
</reference>
<keyword evidence="11" id="KW-0067">ATP-binding</keyword>
<dbReference type="PANTHER" id="PTHR27002">
    <property type="entry name" value="RECEPTOR-LIKE SERINE/THREONINE-PROTEIN KINASE SD1-8"/>
    <property type="match status" value="1"/>
</dbReference>
<evidence type="ECO:0000256" key="20">
    <source>
        <dbReference type="SAM" id="Phobius"/>
    </source>
</evidence>
<dbReference type="Pfam" id="PF11883">
    <property type="entry name" value="DUF3403"/>
    <property type="match status" value="1"/>
</dbReference>
<keyword evidence="5" id="KW-0808">Transferase</keyword>
<evidence type="ECO:0000256" key="11">
    <source>
        <dbReference type="ARBA" id="ARBA00022840"/>
    </source>
</evidence>
<keyword evidence="23" id="KW-1185">Reference proteome</keyword>
<keyword evidence="12 20" id="KW-1133">Transmembrane helix</keyword>
<sequence>MVDLLKEAKKQVLILTAVVITLAVILLCLVCLVVCYLRRRRRLRKQRTQGEDDTKERDRDPMIQNEYIDPNEVELENEGNQDHDPKAFSFASVMAATNGFSSESKLGEGGFGPVYKGELPGGKKIAVKRLSRSSGQGLIEFKNELTLIAKLQHTNLVRLLGYCVQGDEKMLVYEYMPNKSLDYFLFDPSKRGQLTWERRLNIIEGIAQGLLYLHKYSRLRIIHRDLKASNILLDDNMNPKISDFGMARIFSQNESMVNTRRVVGTYGYMSPEYAMGGIFSVKSDVFSFGVLLLETVSGQRNNSFCHVDQPQHLIGYAWELWKKGTAPELMDPTLCDTFNKYQLLRCIHVGLLCVEDCALDRPTMSDVISMLTNDSMTLPSPKKPAFFIGSIVVEEDSQSNKLENCTVNGLSISVVDGR</sequence>
<evidence type="ECO:0000256" key="10">
    <source>
        <dbReference type="ARBA" id="ARBA00022777"/>
    </source>
</evidence>
<keyword evidence="6 20" id="KW-0812">Transmembrane</keyword>
<evidence type="ECO:0000256" key="4">
    <source>
        <dbReference type="ARBA" id="ARBA00022527"/>
    </source>
</evidence>
<dbReference type="FunFam" id="1.10.510.10:FF:000060">
    <property type="entry name" value="G-type lectin S-receptor-like serine/threonine-protein kinase"/>
    <property type="match status" value="1"/>
</dbReference>
<evidence type="ECO:0000256" key="7">
    <source>
        <dbReference type="ARBA" id="ARBA00022729"/>
    </source>
</evidence>
<dbReference type="PROSITE" id="PS50011">
    <property type="entry name" value="PROTEIN_KINASE_DOM"/>
    <property type="match status" value="1"/>
</dbReference>
<keyword evidence="4" id="KW-0723">Serine/threonine-protein kinase</keyword>
<evidence type="ECO:0000256" key="1">
    <source>
        <dbReference type="ARBA" id="ARBA00004251"/>
    </source>
</evidence>
<keyword evidence="15" id="KW-0675">Receptor</keyword>
<dbReference type="Proteomes" id="UP000325577">
    <property type="component" value="Linkage Group LG5"/>
</dbReference>
<comment type="catalytic activity">
    <reaction evidence="18">
        <text>L-seryl-[protein] + ATP = O-phospho-L-seryl-[protein] + ADP + H(+)</text>
        <dbReference type="Rhea" id="RHEA:17989"/>
        <dbReference type="Rhea" id="RHEA-COMP:9863"/>
        <dbReference type="Rhea" id="RHEA-COMP:11604"/>
        <dbReference type="ChEBI" id="CHEBI:15378"/>
        <dbReference type="ChEBI" id="CHEBI:29999"/>
        <dbReference type="ChEBI" id="CHEBI:30616"/>
        <dbReference type="ChEBI" id="CHEBI:83421"/>
        <dbReference type="ChEBI" id="CHEBI:456216"/>
        <dbReference type="EC" id="2.7.11.1"/>
    </reaction>
</comment>
<dbReference type="AlphaFoldDB" id="A0A5J4ZUZ2"/>
<evidence type="ECO:0000256" key="5">
    <source>
        <dbReference type="ARBA" id="ARBA00022679"/>
    </source>
</evidence>
<keyword evidence="16" id="KW-0325">Glycoprotein</keyword>
<dbReference type="GO" id="GO:0005524">
    <property type="term" value="F:ATP binding"/>
    <property type="evidence" value="ECO:0007669"/>
    <property type="project" value="UniProtKB-KW"/>
</dbReference>
<name>A0A5J4ZUZ2_9ASTE</name>
<keyword evidence="14" id="KW-1015">Disulfide bond</keyword>
<evidence type="ECO:0000259" key="21">
    <source>
        <dbReference type="PROSITE" id="PS50011"/>
    </source>
</evidence>
<organism evidence="22 23">
    <name type="scientific">Nyssa sinensis</name>
    <dbReference type="NCBI Taxonomy" id="561372"/>
    <lineage>
        <taxon>Eukaryota</taxon>
        <taxon>Viridiplantae</taxon>
        <taxon>Streptophyta</taxon>
        <taxon>Embryophyta</taxon>
        <taxon>Tracheophyta</taxon>
        <taxon>Spermatophyta</taxon>
        <taxon>Magnoliopsida</taxon>
        <taxon>eudicotyledons</taxon>
        <taxon>Gunneridae</taxon>
        <taxon>Pentapetalae</taxon>
        <taxon>asterids</taxon>
        <taxon>Cornales</taxon>
        <taxon>Nyssaceae</taxon>
        <taxon>Nyssa</taxon>
    </lineage>
</organism>
<comment type="catalytic activity">
    <reaction evidence="17">
        <text>L-threonyl-[protein] + ATP = O-phospho-L-threonyl-[protein] + ADP + H(+)</text>
        <dbReference type="Rhea" id="RHEA:46608"/>
        <dbReference type="Rhea" id="RHEA-COMP:11060"/>
        <dbReference type="Rhea" id="RHEA-COMP:11605"/>
        <dbReference type="ChEBI" id="CHEBI:15378"/>
        <dbReference type="ChEBI" id="CHEBI:30013"/>
        <dbReference type="ChEBI" id="CHEBI:30616"/>
        <dbReference type="ChEBI" id="CHEBI:61977"/>
        <dbReference type="ChEBI" id="CHEBI:456216"/>
        <dbReference type="EC" id="2.7.11.1"/>
    </reaction>
</comment>
<keyword evidence="9" id="KW-0547">Nucleotide-binding</keyword>
<proteinExistence type="predicted"/>
<dbReference type="GO" id="GO:0004674">
    <property type="term" value="F:protein serine/threonine kinase activity"/>
    <property type="evidence" value="ECO:0007669"/>
    <property type="project" value="UniProtKB-KW"/>
</dbReference>
<keyword evidence="8" id="KW-0430">Lectin</keyword>
<evidence type="ECO:0000256" key="12">
    <source>
        <dbReference type="ARBA" id="ARBA00022989"/>
    </source>
</evidence>
<keyword evidence="13 20" id="KW-0472">Membrane</keyword>
<evidence type="ECO:0000256" key="19">
    <source>
        <dbReference type="SAM" id="MobiDB-lite"/>
    </source>
</evidence>
<keyword evidence="7" id="KW-0732">Signal</keyword>
<evidence type="ECO:0000256" key="15">
    <source>
        <dbReference type="ARBA" id="ARBA00023170"/>
    </source>
</evidence>
<dbReference type="EC" id="2.7.11.1" evidence="2"/>
<evidence type="ECO:0000256" key="17">
    <source>
        <dbReference type="ARBA" id="ARBA00047899"/>
    </source>
</evidence>
<dbReference type="OrthoDB" id="4062651at2759"/>
<dbReference type="PANTHER" id="PTHR27002:SF1087">
    <property type="entry name" value="PROTEIN KINASE DOMAIN-CONTAINING PROTEIN"/>
    <property type="match status" value="1"/>
</dbReference>
<dbReference type="InterPro" id="IPR021820">
    <property type="entry name" value="S-locus_recpt_kinase_C"/>
</dbReference>
<evidence type="ECO:0000256" key="14">
    <source>
        <dbReference type="ARBA" id="ARBA00023157"/>
    </source>
</evidence>
<dbReference type="GO" id="GO:0030246">
    <property type="term" value="F:carbohydrate binding"/>
    <property type="evidence" value="ECO:0007669"/>
    <property type="project" value="UniProtKB-KW"/>
</dbReference>
<gene>
    <name evidence="22" type="ORF">F0562_011941</name>
</gene>
<dbReference type="PROSITE" id="PS00108">
    <property type="entry name" value="PROTEIN_KINASE_ST"/>
    <property type="match status" value="1"/>
</dbReference>
<dbReference type="InterPro" id="IPR001245">
    <property type="entry name" value="Ser-Thr/Tyr_kinase_cat_dom"/>
</dbReference>
<dbReference type="InterPro" id="IPR000719">
    <property type="entry name" value="Prot_kinase_dom"/>
</dbReference>
<keyword evidence="10" id="KW-0418">Kinase</keyword>
<evidence type="ECO:0000256" key="3">
    <source>
        <dbReference type="ARBA" id="ARBA00022475"/>
    </source>
</evidence>
<dbReference type="SUPFAM" id="SSF56112">
    <property type="entry name" value="Protein kinase-like (PK-like)"/>
    <property type="match status" value="1"/>
</dbReference>
<feature type="region of interest" description="Disordered" evidence="19">
    <location>
        <begin position="45"/>
        <end position="65"/>
    </location>
</feature>
<protein>
    <recommendedName>
        <fullName evidence="2">non-specific serine/threonine protein kinase</fullName>
        <ecNumber evidence="2">2.7.11.1</ecNumber>
    </recommendedName>
</protein>
<feature type="domain" description="Protein kinase" evidence="21">
    <location>
        <begin position="100"/>
        <end position="378"/>
    </location>
</feature>
<feature type="transmembrane region" description="Helical" evidence="20">
    <location>
        <begin position="12"/>
        <end position="37"/>
    </location>
</feature>
<feature type="compositionally biased region" description="Basic and acidic residues" evidence="19">
    <location>
        <begin position="48"/>
        <end position="61"/>
    </location>
</feature>
<dbReference type="GO" id="GO:0005886">
    <property type="term" value="C:plasma membrane"/>
    <property type="evidence" value="ECO:0007669"/>
    <property type="project" value="UniProtKB-SubCell"/>
</dbReference>
<dbReference type="Gene3D" id="3.30.200.20">
    <property type="entry name" value="Phosphorylase Kinase, domain 1"/>
    <property type="match status" value="1"/>
</dbReference>
<dbReference type="InterPro" id="IPR011009">
    <property type="entry name" value="Kinase-like_dom_sf"/>
</dbReference>
<keyword evidence="3" id="KW-1003">Cell membrane</keyword>
<dbReference type="SMART" id="SM00220">
    <property type="entry name" value="S_TKc"/>
    <property type="match status" value="1"/>
</dbReference>
<dbReference type="Gene3D" id="1.10.510.10">
    <property type="entry name" value="Transferase(Phosphotransferase) domain 1"/>
    <property type="match status" value="1"/>
</dbReference>